<dbReference type="InterPro" id="IPR011304">
    <property type="entry name" value="L-lactate_DH"/>
</dbReference>
<evidence type="ECO:0000313" key="14">
    <source>
        <dbReference type="Proteomes" id="UP000824260"/>
    </source>
</evidence>
<evidence type="ECO:0000313" key="13">
    <source>
        <dbReference type="EMBL" id="HIQ82865.1"/>
    </source>
</evidence>
<dbReference type="InterPro" id="IPR001557">
    <property type="entry name" value="L-lactate/malate_DH"/>
</dbReference>
<name>A0A9D1CXU5_9FIRM</name>
<dbReference type="Gene3D" id="3.40.50.720">
    <property type="entry name" value="NAD(P)-binding Rossmann-like Domain"/>
    <property type="match status" value="1"/>
</dbReference>
<dbReference type="GO" id="GO:0005737">
    <property type="term" value="C:cytoplasm"/>
    <property type="evidence" value="ECO:0007669"/>
    <property type="project" value="UniProtKB-SubCell"/>
</dbReference>
<dbReference type="InterPro" id="IPR015955">
    <property type="entry name" value="Lactate_DH/Glyco_Ohase_4_C"/>
</dbReference>
<organism evidence="13 14">
    <name type="scientific">Candidatus Pullichristensenella stercorigallinarum</name>
    <dbReference type="NCBI Taxonomy" id="2840909"/>
    <lineage>
        <taxon>Bacteria</taxon>
        <taxon>Bacillati</taxon>
        <taxon>Bacillota</taxon>
        <taxon>Clostridia</taxon>
        <taxon>Candidatus Pullichristensenella</taxon>
    </lineage>
</organism>
<dbReference type="PRINTS" id="PR00086">
    <property type="entry name" value="LLDHDRGNASE"/>
</dbReference>
<feature type="binding site" evidence="7 10">
    <location>
        <position position="34"/>
    </location>
    <ligand>
        <name>NAD(+)</name>
        <dbReference type="ChEBI" id="CHEBI:57540"/>
    </ligand>
</feature>
<evidence type="ECO:0000256" key="10">
    <source>
        <dbReference type="PIRSR" id="PIRSR000102-3"/>
    </source>
</evidence>
<feature type="binding site" evidence="7">
    <location>
        <begin position="79"/>
        <end position="80"/>
    </location>
    <ligand>
        <name>NAD(+)</name>
        <dbReference type="ChEBI" id="CHEBI:57540"/>
    </ligand>
</feature>
<comment type="subcellular location">
    <subcellularLocation>
        <location evidence="7">Cytoplasm</location>
    </subcellularLocation>
</comment>
<evidence type="ECO:0000256" key="3">
    <source>
        <dbReference type="ARBA" id="ARBA00012967"/>
    </source>
</evidence>
<comment type="function">
    <text evidence="7">Catalyzes the conversion of lactate to pyruvate.</text>
</comment>
<evidence type="ECO:0000256" key="5">
    <source>
        <dbReference type="ARBA" id="ARBA00023027"/>
    </source>
</evidence>
<feature type="binding site" evidence="7">
    <location>
        <position position="39"/>
    </location>
    <ligand>
        <name>NAD(+)</name>
        <dbReference type="ChEBI" id="CHEBI:57540"/>
    </ligand>
</feature>
<evidence type="ECO:0000256" key="7">
    <source>
        <dbReference type="HAMAP-Rule" id="MF_00488"/>
    </source>
</evidence>
<dbReference type="PANTHER" id="PTHR43128:SF16">
    <property type="entry name" value="L-LACTATE DEHYDROGENASE"/>
    <property type="match status" value="1"/>
</dbReference>
<comment type="similarity">
    <text evidence="2 7">Belongs to the LDH/MDH superfamily. LDH family.</text>
</comment>
<dbReference type="Gene3D" id="3.90.110.10">
    <property type="entry name" value="Lactate dehydrogenase/glycoside hydrolase, family 4, C-terminal"/>
    <property type="match status" value="1"/>
</dbReference>
<feature type="binding site" evidence="7 10">
    <location>
        <begin position="118"/>
        <end position="120"/>
    </location>
    <ligand>
        <name>NAD(+)</name>
        <dbReference type="ChEBI" id="CHEBI:57540"/>
    </ligand>
</feature>
<feature type="binding site" evidence="9">
    <location>
        <position position="151"/>
    </location>
    <ligand>
        <name>substrate</name>
    </ligand>
</feature>
<comment type="catalytic activity">
    <reaction evidence="6 7">
        <text>(S)-lactate + NAD(+) = pyruvate + NADH + H(+)</text>
        <dbReference type="Rhea" id="RHEA:23444"/>
        <dbReference type="ChEBI" id="CHEBI:15361"/>
        <dbReference type="ChEBI" id="CHEBI:15378"/>
        <dbReference type="ChEBI" id="CHEBI:16651"/>
        <dbReference type="ChEBI" id="CHEBI:57540"/>
        <dbReference type="ChEBI" id="CHEBI:57945"/>
        <dbReference type="EC" id="1.1.1.27"/>
    </reaction>
</comment>
<comment type="pathway">
    <text evidence="1 7">Fermentation; pyruvate fermentation to lactate; (S)-lactate from pyruvate: step 1/1.</text>
</comment>
<feature type="binding site" evidence="7">
    <location>
        <position position="65"/>
    </location>
    <ligand>
        <name>NAD(+)</name>
        <dbReference type="ChEBI" id="CHEBI:57540"/>
    </ligand>
</feature>
<dbReference type="HAMAP" id="MF_00488">
    <property type="entry name" value="Lactate_dehydrog"/>
    <property type="match status" value="1"/>
</dbReference>
<dbReference type="FunFam" id="3.40.50.720:FF:000018">
    <property type="entry name" value="Malate dehydrogenase"/>
    <property type="match status" value="1"/>
</dbReference>
<protein>
    <recommendedName>
        <fullName evidence="3 7">L-lactate dehydrogenase</fullName>
        <shortName evidence="7">L-LDH</shortName>
        <ecNumber evidence="3 7">1.1.1.27</ecNumber>
    </recommendedName>
</protein>
<evidence type="ECO:0000259" key="12">
    <source>
        <dbReference type="Pfam" id="PF02866"/>
    </source>
</evidence>
<dbReference type="InterPro" id="IPR001236">
    <property type="entry name" value="Lactate/malate_DH_N"/>
</dbReference>
<dbReference type="GO" id="GO:0006089">
    <property type="term" value="P:lactate metabolic process"/>
    <property type="evidence" value="ECO:0007669"/>
    <property type="project" value="TreeGrafter"/>
</dbReference>
<evidence type="ECO:0000256" key="8">
    <source>
        <dbReference type="PIRSR" id="PIRSR000102-1"/>
    </source>
</evidence>
<feature type="domain" description="Lactate/malate dehydrogenase C-terminal" evidence="12">
    <location>
        <begin position="145"/>
        <end position="312"/>
    </location>
</feature>
<feature type="binding site" evidence="7">
    <location>
        <begin position="148"/>
        <end position="151"/>
    </location>
    <ligand>
        <name>substrate</name>
    </ligand>
</feature>
<keyword evidence="7" id="KW-0963">Cytoplasm</keyword>
<dbReference type="InterPro" id="IPR022383">
    <property type="entry name" value="Lactate/malate_DH_C"/>
</dbReference>
<evidence type="ECO:0000259" key="11">
    <source>
        <dbReference type="Pfam" id="PF00056"/>
    </source>
</evidence>
<feature type="binding site" evidence="7">
    <location>
        <position position="168"/>
    </location>
    <ligand>
        <name>beta-D-fructose 1,6-bisphosphate</name>
        <dbReference type="ChEBI" id="CHEBI:32966"/>
        <note>allosteric activator</note>
    </ligand>
</feature>
<feature type="binding site" evidence="9">
    <location>
        <position position="82"/>
    </location>
    <ligand>
        <name>substrate</name>
    </ligand>
</feature>
<feature type="binding site" evidence="7">
    <location>
        <position position="143"/>
    </location>
    <ligand>
        <name>NAD(+)</name>
        <dbReference type="ChEBI" id="CHEBI:57540"/>
    </ligand>
</feature>
<evidence type="ECO:0000256" key="1">
    <source>
        <dbReference type="ARBA" id="ARBA00004843"/>
    </source>
</evidence>
<feature type="binding site" evidence="7">
    <location>
        <position position="233"/>
    </location>
    <ligand>
        <name>substrate</name>
    </ligand>
</feature>
<dbReference type="InterPro" id="IPR036291">
    <property type="entry name" value="NAD(P)-bd_dom_sf"/>
</dbReference>
<evidence type="ECO:0000256" key="2">
    <source>
        <dbReference type="ARBA" id="ARBA00006054"/>
    </source>
</evidence>
<feature type="binding site" evidence="7">
    <location>
        <position position="153"/>
    </location>
    <ligand>
        <name>beta-D-fructose 1,6-bisphosphate</name>
        <dbReference type="ChEBI" id="CHEBI:32966"/>
        <note>allosteric activator</note>
    </ligand>
</feature>
<dbReference type="PANTHER" id="PTHR43128">
    <property type="entry name" value="L-2-HYDROXYCARBOXYLATE DEHYDROGENASE (NAD(P)(+))"/>
    <property type="match status" value="1"/>
</dbReference>
<feature type="binding site" evidence="9">
    <location>
        <position position="120"/>
    </location>
    <ligand>
        <name>substrate</name>
    </ligand>
</feature>
<dbReference type="EMBL" id="DVFZ01000070">
    <property type="protein sequence ID" value="HIQ82865.1"/>
    <property type="molecule type" value="Genomic_DNA"/>
</dbReference>
<dbReference type="AlphaFoldDB" id="A0A9D1CXU5"/>
<proteinExistence type="inferred from homology"/>
<keyword evidence="7" id="KW-0021">Allosteric enzyme</keyword>
<dbReference type="PIRSF" id="PIRSF000102">
    <property type="entry name" value="Lac_mal_DH"/>
    <property type="match status" value="1"/>
</dbReference>
<sequence length="316" mass="34216">MKNKITVIGAGNVGSTIAFMMSVQHTADEVVIVDINEEKALGEAMDIRQGTPLTASPVSVYAGTYESAAGSDIVIITSGVPRKEGQTRMDLAQTNVNVIKAIAPQITKYCPDATYIIVSNPVDILTYVFHKVTNIPHERIIGSGTLLDTARLRARLAEYLNVSEKNVHAYVFGEHGETSFIPWSIAQVSTISLLEYKDLIKLRTGILTDLDFDEIEKYMRSSGAKIIKRKGATYYAIAMSVCGICDCLFGSVNAVATVSSMLNGEYGIDDVCLSLPILIADGEIRGRILPKLTDVELEKLHASANALKSVIATLDI</sequence>
<dbReference type="SUPFAM" id="SSF56327">
    <property type="entry name" value="LDH C-terminal domain-like"/>
    <property type="match status" value="1"/>
</dbReference>
<evidence type="ECO:0000256" key="6">
    <source>
        <dbReference type="ARBA" id="ARBA00049258"/>
    </source>
</evidence>
<comment type="caution">
    <text evidence="7">Lacks conserved residue(s) required for the propagation of feature annotation.</text>
</comment>
<comment type="activity regulation">
    <text evidence="7">Allosterically activated by fructose 1,6-bisphosphate (FBP).</text>
</comment>
<gene>
    <name evidence="7" type="primary">ldh</name>
    <name evidence="13" type="ORF">IAA52_07150</name>
</gene>
<feature type="binding site" evidence="7">
    <location>
        <begin position="120"/>
        <end position="123"/>
    </location>
    <ligand>
        <name>substrate</name>
    </ligand>
</feature>
<dbReference type="Pfam" id="PF00056">
    <property type="entry name" value="Ldh_1_N"/>
    <property type="match status" value="1"/>
</dbReference>
<reference evidence="13" key="2">
    <citation type="journal article" date="2021" name="PeerJ">
        <title>Extensive microbial diversity within the chicken gut microbiome revealed by metagenomics and culture.</title>
        <authorList>
            <person name="Gilroy R."/>
            <person name="Ravi A."/>
            <person name="Getino M."/>
            <person name="Pursley I."/>
            <person name="Horton D.L."/>
            <person name="Alikhan N.F."/>
            <person name="Baker D."/>
            <person name="Gharbi K."/>
            <person name="Hall N."/>
            <person name="Watson M."/>
            <person name="Adriaenssens E.M."/>
            <person name="Foster-Nyarko E."/>
            <person name="Jarju S."/>
            <person name="Secka A."/>
            <person name="Antonio M."/>
            <person name="Oren A."/>
            <person name="Chaudhuri R.R."/>
            <person name="La Ragione R."/>
            <person name="Hildebrand F."/>
            <person name="Pallen M.J."/>
        </authorList>
    </citation>
    <scope>NUCLEOTIDE SEQUENCE</scope>
    <source>
        <strain evidence="13">ChiSjej6B24-2974</strain>
    </source>
</reference>
<dbReference type="GO" id="GO:0004459">
    <property type="term" value="F:L-lactate dehydrogenase (NAD+) activity"/>
    <property type="evidence" value="ECO:0007669"/>
    <property type="project" value="UniProtKB-UniRule"/>
</dbReference>
<feature type="binding site" evidence="7 9">
    <location>
        <position position="88"/>
    </location>
    <ligand>
        <name>substrate</name>
    </ligand>
</feature>
<evidence type="ECO:0000256" key="9">
    <source>
        <dbReference type="PIRSR" id="PIRSR000102-2"/>
    </source>
</evidence>
<accession>A0A9D1CXU5</accession>
<dbReference type="EC" id="1.1.1.27" evidence="3 7"/>
<keyword evidence="4 7" id="KW-0560">Oxidoreductase</keyword>
<feature type="binding site" evidence="7">
    <location>
        <position position="13"/>
    </location>
    <ligand>
        <name>NAD(+)</name>
        <dbReference type="ChEBI" id="CHEBI:57540"/>
    </ligand>
</feature>
<comment type="caution">
    <text evidence="13">The sequence shown here is derived from an EMBL/GenBank/DDBJ whole genome shotgun (WGS) entry which is preliminary data.</text>
</comment>
<comment type="subunit">
    <text evidence="7">Homotetramer.</text>
</comment>
<feature type="active site" description="Proton acceptor" evidence="7 8">
    <location>
        <position position="175"/>
    </location>
</feature>
<dbReference type="Pfam" id="PF02866">
    <property type="entry name" value="Ldh_1_C"/>
    <property type="match status" value="1"/>
</dbReference>
<dbReference type="Proteomes" id="UP000824260">
    <property type="component" value="Unassembled WGS sequence"/>
</dbReference>
<feature type="binding site" evidence="10">
    <location>
        <position position="95"/>
    </location>
    <ligand>
        <name>NAD(+)</name>
        <dbReference type="ChEBI" id="CHEBI:57540"/>
    </ligand>
</feature>
<feature type="domain" description="Lactate/malate dehydrogenase N-terminal" evidence="11">
    <location>
        <begin position="4"/>
        <end position="142"/>
    </location>
</feature>
<dbReference type="NCBIfam" id="TIGR01771">
    <property type="entry name" value="L-LDH-NAD"/>
    <property type="match status" value="1"/>
</dbReference>
<feature type="binding site" evidence="10">
    <location>
        <begin position="9"/>
        <end position="14"/>
    </location>
    <ligand>
        <name>NAD(+)</name>
        <dbReference type="ChEBI" id="CHEBI:57540"/>
    </ligand>
</feature>
<dbReference type="GO" id="GO:0006096">
    <property type="term" value="P:glycolytic process"/>
    <property type="evidence" value="ECO:0007669"/>
    <property type="project" value="UniProtKB-UniRule"/>
</dbReference>
<evidence type="ECO:0000256" key="4">
    <source>
        <dbReference type="ARBA" id="ARBA00023002"/>
    </source>
</evidence>
<keyword evidence="5 7" id="KW-0520">NAD</keyword>
<dbReference type="SUPFAM" id="SSF51735">
    <property type="entry name" value="NAD(P)-binding Rossmann-fold domains"/>
    <property type="match status" value="1"/>
</dbReference>
<reference evidence="13" key="1">
    <citation type="submission" date="2020-10" db="EMBL/GenBank/DDBJ databases">
        <authorList>
            <person name="Gilroy R."/>
        </authorList>
    </citation>
    <scope>NUCLEOTIDE SEQUENCE</scope>
    <source>
        <strain evidence="13">ChiSjej6B24-2974</strain>
    </source>
</reference>